<dbReference type="GeneID" id="106004326"/>
<dbReference type="RefSeq" id="XP_044938951.1">
    <property type="nucleotide sequence ID" value="XM_045083016.1"/>
</dbReference>
<evidence type="ECO:0000313" key="3">
    <source>
        <dbReference type="RefSeq" id="XP_044938950.1"/>
    </source>
</evidence>
<dbReference type="RefSeq" id="XP_044938950.1">
    <property type="nucleotide sequence ID" value="XM_045083015.1"/>
</dbReference>
<gene>
    <name evidence="3 4" type="primary">LOC106004326</name>
</gene>
<dbReference type="AlphaFoldDB" id="A0A8U0V652"/>
<sequence>MGAAAGTAAGGLLEAGHCPFGWSEGWGQGQCGGLRVTGNLARGLPRTRSPSVLTSAWLLGKSQLRSQQAVEALVGSVAKGDQGLQDQDTPAHAPPTPTPRPLGRDAICVSRTWLRSVHGETEARAHFFPSLFLQASAEITFCRQAGRGQRRVLCANNACLFPGKQHRVTRQLCLAGPPVAGLRAGLPLQQPLRQEGSNPGDNRKRAGRSGGCPACLSPSPDPSHPALFPGGVTSEPGAAGAGGGRRQGWDPQSGPSLPGSNPEDQPEACPGRSGCGAGWGGVAWGAALPAPALRPPSSLLALPRVPAGSGFYSHPRGPCCQAFLPTLPRLSCMQPLGRVCSHPPRPHP</sequence>
<evidence type="ECO:0000256" key="1">
    <source>
        <dbReference type="SAM" id="MobiDB-lite"/>
    </source>
</evidence>
<protein>
    <submittedName>
        <fullName evidence="3 4">Uncharacterized protein LOC106004326</fullName>
    </submittedName>
</protein>
<dbReference type="Proteomes" id="UP000000715">
    <property type="component" value="Unplaced"/>
</dbReference>
<name>A0A8U0V652_MUSPF</name>
<reference evidence="3 4" key="1">
    <citation type="submission" date="2025-04" db="UniProtKB">
        <authorList>
            <consortium name="RefSeq"/>
        </authorList>
    </citation>
    <scope>IDENTIFICATION</scope>
    <source>
        <tissue evidence="3 4">Brain</tissue>
    </source>
</reference>
<feature type="compositionally biased region" description="Polar residues" evidence="1">
    <location>
        <begin position="253"/>
        <end position="263"/>
    </location>
</feature>
<evidence type="ECO:0000313" key="4">
    <source>
        <dbReference type="RefSeq" id="XP_044938951.1"/>
    </source>
</evidence>
<organism evidence="2 4">
    <name type="scientific">Mustela putorius furo</name>
    <name type="common">European domestic ferret</name>
    <name type="synonym">Mustela furo</name>
    <dbReference type="NCBI Taxonomy" id="9669"/>
    <lineage>
        <taxon>Eukaryota</taxon>
        <taxon>Metazoa</taxon>
        <taxon>Chordata</taxon>
        <taxon>Craniata</taxon>
        <taxon>Vertebrata</taxon>
        <taxon>Euteleostomi</taxon>
        <taxon>Mammalia</taxon>
        <taxon>Eutheria</taxon>
        <taxon>Laurasiatheria</taxon>
        <taxon>Carnivora</taxon>
        <taxon>Caniformia</taxon>
        <taxon>Musteloidea</taxon>
        <taxon>Mustelidae</taxon>
        <taxon>Mustelinae</taxon>
        <taxon>Mustela</taxon>
    </lineage>
</organism>
<feature type="region of interest" description="Disordered" evidence="1">
    <location>
        <begin position="80"/>
        <end position="104"/>
    </location>
</feature>
<proteinExistence type="predicted"/>
<keyword evidence="2" id="KW-1185">Reference proteome</keyword>
<evidence type="ECO:0000313" key="2">
    <source>
        <dbReference type="Proteomes" id="UP000000715"/>
    </source>
</evidence>
<accession>A0A8U0V652</accession>
<feature type="region of interest" description="Disordered" evidence="1">
    <location>
        <begin position="185"/>
        <end position="272"/>
    </location>
</feature>
<feature type="compositionally biased region" description="Polar residues" evidence="1">
    <location>
        <begin position="191"/>
        <end position="200"/>
    </location>
</feature>